<dbReference type="InterPro" id="IPR052370">
    <property type="entry name" value="Meta-cleavage_hydrolase"/>
</dbReference>
<sequence length="190" mass="21133">MQTAAATLGRIALSASNAWRRAVLHLHGLRRKTIHLPDSHTDIVCWVPEATRGRRKPSLLLLHRFESNGTESWASHVSSLSRHFALFIPDLLFFGSSTTSSLERSELFQAHCIHKAILSLGINESFVMGHSYGGFVAYRLAHLYPEFVTKLIIVASGIRMDCHNNDHAMRKTGANSIYDILSPTSLSALK</sequence>
<protein>
    <recommendedName>
        <fullName evidence="1">AB hydrolase-1 domain-containing protein</fullName>
    </recommendedName>
</protein>
<dbReference type="EMBL" id="CM035420">
    <property type="protein sequence ID" value="KAH7405422.1"/>
    <property type="molecule type" value="Genomic_DNA"/>
</dbReference>
<dbReference type="Gene3D" id="3.40.50.1820">
    <property type="entry name" value="alpha/beta hydrolase"/>
    <property type="match status" value="1"/>
</dbReference>
<dbReference type="PRINTS" id="PR00111">
    <property type="entry name" value="ABHYDROLASE"/>
</dbReference>
<dbReference type="OrthoDB" id="6431331at2759"/>
<dbReference type="Pfam" id="PF00561">
    <property type="entry name" value="Abhydrolase_1"/>
    <property type="match status" value="1"/>
</dbReference>
<dbReference type="Proteomes" id="UP000825935">
    <property type="component" value="Chromosome 15"/>
</dbReference>
<reference evidence="2" key="1">
    <citation type="submission" date="2021-08" db="EMBL/GenBank/DDBJ databases">
        <title>WGS assembly of Ceratopteris richardii.</title>
        <authorList>
            <person name="Marchant D.B."/>
            <person name="Chen G."/>
            <person name="Jenkins J."/>
            <person name="Shu S."/>
            <person name="Leebens-Mack J."/>
            <person name="Grimwood J."/>
            <person name="Schmutz J."/>
            <person name="Soltis P."/>
            <person name="Soltis D."/>
            <person name="Chen Z.-H."/>
        </authorList>
    </citation>
    <scope>NUCLEOTIDE SEQUENCE</scope>
    <source>
        <strain evidence="2">Whitten #5841</strain>
        <tissue evidence="2">Leaf</tissue>
    </source>
</reference>
<dbReference type="PANTHER" id="PTHR43139">
    <property type="entry name" value="SI:DKEY-122A22.2"/>
    <property type="match status" value="1"/>
</dbReference>
<evidence type="ECO:0000313" key="2">
    <source>
        <dbReference type="EMBL" id="KAH7405422.1"/>
    </source>
</evidence>
<dbReference type="OMA" id="CHNNDHA"/>
<dbReference type="PANTHER" id="PTHR43139:SF52">
    <property type="entry name" value="SI:DKEY-122A22.2"/>
    <property type="match status" value="1"/>
</dbReference>
<accession>A0A8T2T6S9</accession>
<dbReference type="InterPro" id="IPR000073">
    <property type="entry name" value="AB_hydrolase_1"/>
</dbReference>
<dbReference type="SUPFAM" id="SSF53474">
    <property type="entry name" value="alpha/beta-Hydrolases"/>
    <property type="match status" value="1"/>
</dbReference>
<comment type="caution">
    <text evidence="2">The sequence shown here is derived from an EMBL/GenBank/DDBJ whole genome shotgun (WGS) entry which is preliminary data.</text>
</comment>
<feature type="domain" description="AB hydrolase-1" evidence="1">
    <location>
        <begin position="58"/>
        <end position="174"/>
    </location>
</feature>
<gene>
    <name evidence="2" type="ORF">KP509_15G069700</name>
</gene>
<proteinExistence type="predicted"/>
<organism evidence="2 3">
    <name type="scientific">Ceratopteris richardii</name>
    <name type="common">Triangle waterfern</name>
    <dbReference type="NCBI Taxonomy" id="49495"/>
    <lineage>
        <taxon>Eukaryota</taxon>
        <taxon>Viridiplantae</taxon>
        <taxon>Streptophyta</taxon>
        <taxon>Embryophyta</taxon>
        <taxon>Tracheophyta</taxon>
        <taxon>Polypodiopsida</taxon>
        <taxon>Polypodiidae</taxon>
        <taxon>Polypodiales</taxon>
        <taxon>Pteridineae</taxon>
        <taxon>Pteridaceae</taxon>
        <taxon>Parkerioideae</taxon>
        <taxon>Ceratopteris</taxon>
    </lineage>
</organism>
<evidence type="ECO:0000259" key="1">
    <source>
        <dbReference type="Pfam" id="PF00561"/>
    </source>
</evidence>
<keyword evidence="3" id="KW-1185">Reference proteome</keyword>
<dbReference type="InterPro" id="IPR029058">
    <property type="entry name" value="AB_hydrolase_fold"/>
</dbReference>
<evidence type="ECO:0000313" key="3">
    <source>
        <dbReference type="Proteomes" id="UP000825935"/>
    </source>
</evidence>
<name>A0A8T2T6S9_CERRI</name>
<dbReference type="AlphaFoldDB" id="A0A8T2T6S9"/>